<sequence length="53" mass="6163">ETFLNFEYASFDNPAKISEGGFGVIYKAYFKDIKQIVVLKALDHDDEDDFIRE</sequence>
<reference evidence="1" key="1">
    <citation type="submission" date="2021-06" db="EMBL/GenBank/DDBJ databases">
        <authorList>
            <person name="Kallberg Y."/>
            <person name="Tangrot J."/>
            <person name="Rosling A."/>
        </authorList>
    </citation>
    <scope>NUCLEOTIDE SEQUENCE</scope>
    <source>
        <strain evidence="1">MA461A</strain>
    </source>
</reference>
<comment type="caution">
    <text evidence="1">The sequence shown here is derived from an EMBL/GenBank/DDBJ whole genome shotgun (WGS) entry which is preliminary data.</text>
</comment>
<feature type="non-terminal residue" evidence="1">
    <location>
        <position position="1"/>
    </location>
</feature>
<dbReference type="Proteomes" id="UP000789920">
    <property type="component" value="Unassembled WGS sequence"/>
</dbReference>
<keyword evidence="2" id="KW-1185">Reference proteome</keyword>
<organism evidence="1 2">
    <name type="scientific">Racocetra persica</name>
    <dbReference type="NCBI Taxonomy" id="160502"/>
    <lineage>
        <taxon>Eukaryota</taxon>
        <taxon>Fungi</taxon>
        <taxon>Fungi incertae sedis</taxon>
        <taxon>Mucoromycota</taxon>
        <taxon>Glomeromycotina</taxon>
        <taxon>Glomeromycetes</taxon>
        <taxon>Diversisporales</taxon>
        <taxon>Gigasporaceae</taxon>
        <taxon>Racocetra</taxon>
    </lineage>
</organism>
<protein>
    <submittedName>
        <fullName evidence="1">6306_t:CDS:1</fullName>
    </submittedName>
</protein>
<name>A0ACA9S4L7_9GLOM</name>
<evidence type="ECO:0000313" key="2">
    <source>
        <dbReference type="Proteomes" id="UP000789920"/>
    </source>
</evidence>
<proteinExistence type="predicted"/>
<evidence type="ECO:0000313" key="1">
    <source>
        <dbReference type="EMBL" id="CAG8821868.1"/>
    </source>
</evidence>
<feature type="non-terminal residue" evidence="1">
    <location>
        <position position="53"/>
    </location>
</feature>
<gene>
    <name evidence="1" type="ORF">RPERSI_LOCUS25681</name>
</gene>
<dbReference type="EMBL" id="CAJVQC010085448">
    <property type="protein sequence ID" value="CAG8821868.1"/>
    <property type="molecule type" value="Genomic_DNA"/>
</dbReference>
<accession>A0ACA9S4L7</accession>